<evidence type="ECO:0008006" key="3">
    <source>
        <dbReference type="Google" id="ProtNLM"/>
    </source>
</evidence>
<gene>
    <name evidence="1" type="ORF">CR513_14318</name>
</gene>
<feature type="non-terminal residue" evidence="1">
    <location>
        <position position="1"/>
    </location>
</feature>
<keyword evidence="2" id="KW-1185">Reference proteome</keyword>
<evidence type="ECO:0000313" key="1">
    <source>
        <dbReference type="EMBL" id="RDY02266.1"/>
    </source>
</evidence>
<dbReference type="AlphaFoldDB" id="A0A371HHJ6"/>
<name>A0A371HHJ6_MUCPR</name>
<proteinExistence type="predicted"/>
<accession>A0A371HHJ6</accession>
<protein>
    <recommendedName>
        <fullName evidence="3">Reverse transcriptase Ty1/copia-type domain-containing protein</fullName>
    </recommendedName>
</protein>
<sequence>MKEEIKELEKNSTWEIVDRLKDKRAVDCRWIYTVKWYTQTYGIDYEETFAPITNMNTIRSPTLVGTCNSLMLKMSSFMET</sequence>
<organism evidence="1 2">
    <name type="scientific">Mucuna pruriens</name>
    <name type="common">Velvet bean</name>
    <name type="synonym">Dolichos pruriens</name>
    <dbReference type="NCBI Taxonomy" id="157652"/>
    <lineage>
        <taxon>Eukaryota</taxon>
        <taxon>Viridiplantae</taxon>
        <taxon>Streptophyta</taxon>
        <taxon>Embryophyta</taxon>
        <taxon>Tracheophyta</taxon>
        <taxon>Spermatophyta</taxon>
        <taxon>Magnoliopsida</taxon>
        <taxon>eudicotyledons</taxon>
        <taxon>Gunneridae</taxon>
        <taxon>Pentapetalae</taxon>
        <taxon>rosids</taxon>
        <taxon>fabids</taxon>
        <taxon>Fabales</taxon>
        <taxon>Fabaceae</taxon>
        <taxon>Papilionoideae</taxon>
        <taxon>50 kb inversion clade</taxon>
        <taxon>NPAAA clade</taxon>
        <taxon>indigoferoid/millettioid clade</taxon>
        <taxon>Phaseoleae</taxon>
        <taxon>Mucuna</taxon>
    </lineage>
</organism>
<evidence type="ECO:0000313" key="2">
    <source>
        <dbReference type="Proteomes" id="UP000257109"/>
    </source>
</evidence>
<dbReference type="Proteomes" id="UP000257109">
    <property type="component" value="Unassembled WGS sequence"/>
</dbReference>
<dbReference type="EMBL" id="QJKJ01002569">
    <property type="protein sequence ID" value="RDY02266.1"/>
    <property type="molecule type" value="Genomic_DNA"/>
</dbReference>
<dbReference type="OrthoDB" id="1917367at2759"/>
<comment type="caution">
    <text evidence="1">The sequence shown here is derived from an EMBL/GenBank/DDBJ whole genome shotgun (WGS) entry which is preliminary data.</text>
</comment>
<reference evidence="1" key="1">
    <citation type="submission" date="2018-05" db="EMBL/GenBank/DDBJ databases">
        <title>Draft genome of Mucuna pruriens seed.</title>
        <authorList>
            <person name="Nnadi N.E."/>
            <person name="Vos R."/>
            <person name="Hasami M.H."/>
            <person name="Devisetty U.K."/>
            <person name="Aguiy J.C."/>
        </authorList>
    </citation>
    <scope>NUCLEOTIDE SEQUENCE [LARGE SCALE GENOMIC DNA]</scope>
    <source>
        <strain evidence="1">JCA_2017</strain>
    </source>
</reference>